<dbReference type="Proteomes" id="UP001239111">
    <property type="component" value="Chromosome 3"/>
</dbReference>
<name>A0ACC2NS96_9HYME</name>
<gene>
    <name evidence="1" type="ORF">QAD02_005355</name>
</gene>
<comment type="caution">
    <text evidence="1">The sequence shown here is derived from an EMBL/GenBank/DDBJ whole genome shotgun (WGS) entry which is preliminary data.</text>
</comment>
<evidence type="ECO:0000313" key="1">
    <source>
        <dbReference type="EMBL" id="KAJ8674093.1"/>
    </source>
</evidence>
<keyword evidence="2" id="KW-1185">Reference proteome</keyword>
<proteinExistence type="predicted"/>
<reference evidence="1" key="1">
    <citation type="submission" date="2023-04" db="EMBL/GenBank/DDBJ databases">
        <title>A chromosome-level genome assembly of the parasitoid wasp Eretmocerus hayati.</title>
        <authorList>
            <person name="Zhong Y."/>
            <person name="Liu S."/>
            <person name="Liu Y."/>
        </authorList>
    </citation>
    <scope>NUCLEOTIDE SEQUENCE</scope>
    <source>
        <strain evidence="1">ZJU_SS_LIU_2023</strain>
    </source>
</reference>
<dbReference type="EMBL" id="CM056743">
    <property type="protein sequence ID" value="KAJ8674093.1"/>
    <property type="molecule type" value="Genomic_DNA"/>
</dbReference>
<accession>A0ACC2NS96</accession>
<sequence length="1055" mass="111792">MMSSEEETDCGQGPSCASSTQQQQQHGHASAFGFFGAQGFGPPNKMLNELFGRQVKQATDAGASPPEGGHGMAGAAASLEASGASPLLNCGDDSALAGAPELTQHMLREILQELLKSQQLHQQRGDPGSPTTQLTQQNNGDSAGARSAIDADDESDDGEGLALTRDDVASTARAMEEAFAEAGMEPGANLDASDCDASLPSSPTGGPRSVSVHSVKEEQLHDSIKRSPSHSPCPLTSAMHKQQSRAESPTALVSSAGAEIKRARVENIVSTMRSSPAPQPQQPPPPIVNGCKKRKLYQPQQQTAHHVLSQHAVVVCNDVAMLSAGDDDESDTDDDYLTIRQKREEKATLKSQLNKLNREIAVMQQKWAELASRMNSEILSGSGSGAGGTGTGSTAGDVSPPEPALSPVPSREQHQPQQPLQVAASLAQMQAAAAAAAVAGHQQPASARHHRGHHVGPTPYNGAFASMSHEQAAAAAMYQMVNHKFYLEQERYASTVERLKQQQQHHEAVSRQQEAANRQQQEAALAMQASRQQQQQQQQLQQQHQQQHHHHHHQQPQPQGSPQPRQEGSSSTSSSAPQTPRLQKSTTPLPQQPKDLQESLVALRGAVELASSAGSSSPSITVADLELLADKVKSEILHHFSNLVDGVFQRFLQQKKFLDKQADATQVAADQLSNINKDLMLANQYLERKSPRTKVVDRGAQQPQGPSVSGPRSGAERGSLSNGGPTCSQLGGFSPIGPGPLHPASLAENNLNQLNQLPHPHSLRPSASMFQQPKPPTIFSMANSIQQQREQFCAGLRDERESRDSEQNEALSLVMTPKKKRHKVTDTRITPRTVSRMLGGSAEGSESPPPGPVTTATALGASSGPPSLTSGAGAATPGSLPGPVSGARGVPAPPPSAYHTAPPMLPVSLPTSVAIPNPSLHESQVFSPYSPFFSAAHPGQAAPPGSHHLPASPPSGGGGAVGLGPDARDQSPPPLHPPPTMLHPALLAAAQHGGPDFGHLRIDSSERSSDCNSADIGYDGIQPTISFDTYKLLMMNILMLIPKFHFLDTCRTQLQ</sequence>
<evidence type="ECO:0000313" key="2">
    <source>
        <dbReference type="Proteomes" id="UP001239111"/>
    </source>
</evidence>
<protein>
    <submittedName>
        <fullName evidence="1">Uncharacterized protein</fullName>
    </submittedName>
</protein>
<organism evidence="1 2">
    <name type="scientific">Eretmocerus hayati</name>
    <dbReference type="NCBI Taxonomy" id="131215"/>
    <lineage>
        <taxon>Eukaryota</taxon>
        <taxon>Metazoa</taxon>
        <taxon>Ecdysozoa</taxon>
        <taxon>Arthropoda</taxon>
        <taxon>Hexapoda</taxon>
        <taxon>Insecta</taxon>
        <taxon>Pterygota</taxon>
        <taxon>Neoptera</taxon>
        <taxon>Endopterygota</taxon>
        <taxon>Hymenoptera</taxon>
        <taxon>Apocrita</taxon>
        <taxon>Proctotrupomorpha</taxon>
        <taxon>Chalcidoidea</taxon>
        <taxon>Aphelinidae</taxon>
        <taxon>Aphelininae</taxon>
        <taxon>Eretmocerus</taxon>
    </lineage>
</organism>